<dbReference type="FunFam" id="3.40.50.2000:FF:000095">
    <property type="entry name" value="Glycosyltransferase"/>
    <property type="match status" value="1"/>
</dbReference>
<dbReference type="FunFam" id="3.40.50.2000:FF:000056">
    <property type="entry name" value="Glycosyltransferase"/>
    <property type="match status" value="1"/>
</dbReference>
<organism evidence="7 8">
    <name type="scientific">Protea cynaroides</name>
    <dbReference type="NCBI Taxonomy" id="273540"/>
    <lineage>
        <taxon>Eukaryota</taxon>
        <taxon>Viridiplantae</taxon>
        <taxon>Streptophyta</taxon>
        <taxon>Embryophyta</taxon>
        <taxon>Tracheophyta</taxon>
        <taxon>Spermatophyta</taxon>
        <taxon>Magnoliopsida</taxon>
        <taxon>Proteales</taxon>
        <taxon>Proteaceae</taxon>
        <taxon>Protea</taxon>
    </lineage>
</organism>
<comment type="caution">
    <text evidence="7">The sequence shown here is derived from an EMBL/GenBank/DDBJ whole genome shotgun (WGS) entry which is preliminary data.</text>
</comment>
<dbReference type="InterPro" id="IPR035595">
    <property type="entry name" value="UDP_glycos_trans_CS"/>
</dbReference>
<protein>
    <recommendedName>
        <fullName evidence="5">Glycosyltransferase</fullName>
        <ecNumber evidence="5">2.4.1.-</ecNumber>
    </recommendedName>
</protein>
<dbReference type="PROSITE" id="PS00375">
    <property type="entry name" value="UDPGT"/>
    <property type="match status" value="1"/>
</dbReference>
<dbReference type="OrthoDB" id="5835829at2759"/>
<dbReference type="PANTHER" id="PTHR48048">
    <property type="entry name" value="GLYCOSYLTRANSFERASE"/>
    <property type="match status" value="1"/>
</dbReference>
<evidence type="ECO:0000256" key="3">
    <source>
        <dbReference type="ARBA" id="ARBA00022679"/>
    </source>
</evidence>
<dbReference type="EC" id="2.4.1.-" evidence="5"/>
<proteinExistence type="inferred from homology"/>
<gene>
    <name evidence="7" type="ORF">NE237_021475</name>
</gene>
<reference evidence="7" key="1">
    <citation type="journal article" date="2023" name="Plant J.">
        <title>The genome of the king protea, Protea cynaroides.</title>
        <authorList>
            <person name="Chang J."/>
            <person name="Duong T.A."/>
            <person name="Schoeman C."/>
            <person name="Ma X."/>
            <person name="Roodt D."/>
            <person name="Barker N."/>
            <person name="Li Z."/>
            <person name="Van de Peer Y."/>
            <person name="Mizrachi E."/>
        </authorList>
    </citation>
    <scope>NUCLEOTIDE SEQUENCE</scope>
    <source>
        <tissue evidence="7">Young leaves</tissue>
    </source>
</reference>
<evidence type="ECO:0000313" key="7">
    <source>
        <dbReference type="EMBL" id="KAJ4961565.1"/>
    </source>
</evidence>
<evidence type="ECO:0000256" key="4">
    <source>
        <dbReference type="RuleBase" id="RU003718"/>
    </source>
</evidence>
<dbReference type="PANTHER" id="PTHR48048:SF30">
    <property type="entry name" value="GLYCOSYLTRANSFERASE"/>
    <property type="match status" value="1"/>
</dbReference>
<keyword evidence="6" id="KW-0812">Transmembrane</keyword>
<keyword evidence="6" id="KW-0472">Membrane</keyword>
<keyword evidence="8" id="KW-1185">Reference proteome</keyword>
<dbReference type="AlphaFoldDB" id="A0A9Q0K4E1"/>
<dbReference type="Pfam" id="PF00201">
    <property type="entry name" value="UDPGT"/>
    <property type="match status" value="1"/>
</dbReference>
<keyword evidence="2 4" id="KW-0328">Glycosyltransferase</keyword>
<evidence type="ECO:0000256" key="6">
    <source>
        <dbReference type="SAM" id="Phobius"/>
    </source>
</evidence>
<dbReference type="InterPro" id="IPR050481">
    <property type="entry name" value="UDP-glycosyltransf_plant"/>
</dbReference>
<dbReference type="Proteomes" id="UP001141806">
    <property type="component" value="Unassembled WGS sequence"/>
</dbReference>
<evidence type="ECO:0000313" key="8">
    <source>
        <dbReference type="Proteomes" id="UP001141806"/>
    </source>
</evidence>
<name>A0A9Q0K4E1_9MAGN</name>
<dbReference type="Gene3D" id="3.40.50.2000">
    <property type="entry name" value="Glycogen Phosphorylase B"/>
    <property type="match status" value="2"/>
</dbReference>
<accession>A0A9Q0K4E1</accession>
<dbReference type="SUPFAM" id="SSF53756">
    <property type="entry name" value="UDP-Glycosyltransferase/glycogen phosphorylase"/>
    <property type="match status" value="1"/>
</dbReference>
<feature type="transmembrane region" description="Helical" evidence="6">
    <location>
        <begin position="135"/>
        <end position="152"/>
    </location>
</feature>
<keyword evidence="6" id="KW-1133">Transmembrane helix</keyword>
<evidence type="ECO:0000256" key="2">
    <source>
        <dbReference type="ARBA" id="ARBA00022676"/>
    </source>
</evidence>
<evidence type="ECO:0000256" key="5">
    <source>
        <dbReference type="RuleBase" id="RU362057"/>
    </source>
</evidence>
<keyword evidence="3 4" id="KW-0808">Transferase</keyword>
<sequence>MKYSIVLYPSPGIGHLVSMVELGRHILEHDPSFFITIFITPSPLNTCYSTGLYISRISSTTPSITFHHLPAISISPDSISSPHPESLIFEVLRCNNPNIHQAFLTISQTSTIQAFIIDTFCSSSVDVAASFNLPIYYFITSGAAVLCALLYFPTIHKNTTKSFKDLGSTLLDIPGVPSIPACDMVKPVLDRNDDTYQRFLDFFIRMPEANGILINTFESLEPRALKALSAGLCVPCRSTPPVYCVGPIIADRTGVEGDSSWVREERAKVFVVVRNPPTDDISWRNLAPPEPDLDALLPEGFLERTKDRGFIVKSWAPQIDVLCRKSVGGFVTHCGWNSVLEAVWAGVPMVAWPLYAEQRMNRIFMVEEIKLAMPMNELENGFVSATEVEKRVRGLMDSDEGKALRERIIALRDAAVVATSEGGSSRAALAKVAELWKSSS</sequence>
<dbReference type="EMBL" id="JAMYWD010000009">
    <property type="protein sequence ID" value="KAJ4961565.1"/>
    <property type="molecule type" value="Genomic_DNA"/>
</dbReference>
<evidence type="ECO:0000256" key="1">
    <source>
        <dbReference type="ARBA" id="ARBA00009995"/>
    </source>
</evidence>
<dbReference type="CDD" id="cd03784">
    <property type="entry name" value="GT1_Gtf-like"/>
    <property type="match status" value="1"/>
</dbReference>
<dbReference type="InterPro" id="IPR002213">
    <property type="entry name" value="UDP_glucos_trans"/>
</dbReference>
<dbReference type="GO" id="GO:0035251">
    <property type="term" value="F:UDP-glucosyltransferase activity"/>
    <property type="evidence" value="ECO:0007669"/>
    <property type="project" value="InterPro"/>
</dbReference>
<comment type="similarity">
    <text evidence="1 4">Belongs to the UDP-glycosyltransferase family.</text>
</comment>